<evidence type="ECO:0000313" key="2">
    <source>
        <dbReference type="Proteomes" id="UP000235649"/>
    </source>
</evidence>
<keyword evidence="2" id="KW-1185">Reference proteome</keyword>
<dbReference type="EMBL" id="NIPR01000052">
    <property type="protein sequence ID" value="PMD68174.1"/>
    <property type="molecule type" value="Genomic_DNA"/>
</dbReference>
<comment type="caution">
    <text evidence="1">The sequence shown here is derived from an EMBL/GenBank/DDBJ whole genome shotgun (WGS) entry which is preliminary data.</text>
</comment>
<name>A0A2N7AS40_9LACO</name>
<accession>A0A2N7AS40</accession>
<dbReference type="RefSeq" id="WP_102196959.1">
    <property type="nucleotide sequence ID" value="NZ_NIPR01000052.1"/>
</dbReference>
<reference evidence="1 2" key="1">
    <citation type="submission" date="2017-05" db="EMBL/GenBank/DDBJ databases">
        <title>Lactobacillus nurukis nov., sp. nov., isolated from nuruk.</title>
        <authorList>
            <person name="Kim S.-J."/>
        </authorList>
    </citation>
    <scope>NUCLEOTIDE SEQUENCE [LARGE SCALE GENOMIC DNA]</scope>
    <source>
        <strain evidence="1 2">SYF10-1a</strain>
    </source>
</reference>
<sequence length="183" mass="21093">MLKNGKQFLTANNFYNSVGPLDNKLVNVSLKGFKKTHPSLRNNVSKYLNIASGQKKLDLIIANGALSIIDNNKQIWQVAFQNINQIQFGVIKLIGGVMTIPTNFYYLSMMIQYQNSKMIVLIDKELIHYPEYLRLLQNSNIPISNPFEIEKLLDMESHDRYDYLQKNYGSLAKRADYPSDIRN</sequence>
<proteinExistence type="predicted"/>
<organism evidence="1 2">
    <name type="scientific">Companilactobacillus nuruki</name>
    <dbReference type="NCBI Taxonomy" id="1993540"/>
    <lineage>
        <taxon>Bacteria</taxon>
        <taxon>Bacillati</taxon>
        <taxon>Bacillota</taxon>
        <taxon>Bacilli</taxon>
        <taxon>Lactobacillales</taxon>
        <taxon>Lactobacillaceae</taxon>
        <taxon>Companilactobacillus</taxon>
    </lineage>
</organism>
<evidence type="ECO:0000313" key="1">
    <source>
        <dbReference type="EMBL" id="PMD68174.1"/>
    </source>
</evidence>
<dbReference type="Proteomes" id="UP000235649">
    <property type="component" value="Unassembled WGS sequence"/>
</dbReference>
<gene>
    <name evidence="1" type="ORF">CBP76_11280</name>
</gene>
<protein>
    <submittedName>
        <fullName evidence="1">Uncharacterized protein</fullName>
    </submittedName>
</protein>
<dbReference type="AlphaFoldDB" id="A0A2N7AS40"/>